<dbReference type="EMBL" id="QJJK01000002">
    <property type="protein sequence ID" value="PXW63103.1"/>
    <property type="molecule type" value="Genomic_DNA"/>
</dbReference>
<keyword evidence="4 5" id="KW-0732">Signal</keyword>
<dbReference type="GO" id="GO:0030288">
    <property type="term" value="C:outer membrane-bounded periplasmic space"/>
    <property type="evidence" value="ECO:0007669"/>
    <property type="project" value="UniProtKB-ARBA"/>
</dbReference>
<evidence type="ECO:0000256" key="4">
    <source>
        <dbReference type="ARBA" id="ARBA00022729"/>
    </source>
</evidence>
<protein>
    <submittedName>
        <fullName evidence="7">Peptide/nickel transport system substrate-binding protein</fullName>
    </submittedName>
</protein>
<feature type="domain" description="Solute-binding protein family 5" evidence="6">
    <location>
        <begin position="97"/>
        <end position="452"/>
    </location>
</feature>
<evidence type="ECO:0000256" key="3">
    <source>
        <dbReference type="ARBA" id="ARBA00022448"/>
    </source>
</evidence>
<feature type="chain" id="PRO_5016174720" evidence="5">
    <location>
        <begin position="38"/>
        <end position="536"/>
    </location>
</feature>
<evidence type="ECO:0000256" key="1">
    <source>
        <dbReference type="ARBA" id="ARBA00004418"/>
    </source>
</evidence>
<dbReference type="Proteomes" id="UP000248021">
    <property type="component" value="Unassembled WGS sequence"/>
</dbReference>
<accession>A0A2V3UCY6</accession>
<dbReference type="InterPro" id="IPR039424">
    <property type="entry name" value="SBP_5"/>
</dbReference>
<keyword evidence="8" id="KW-1185">Reference proteome</keyword>
<dbReference type="Pfam" id="PF00496">
    <property type="entry name" value="SBP_bac_5"/>
    <property type="match status" value="1"/>
</dbReference>
<dbReference type="GO" id="GO:0043190">
    <property type="term" value="C:ATP-binding cassette (ABC) transporter complex"/>
    <property type="evidence" value="ECO:0007669"/>
    <property type="project" value="InterPro"/>
</dbReference>
<organism evidence="7 8">
    <name type="scientific">Chelatococcus asaccharovorans</name>
    <dbReference type="NCBI Taxonomy" id="28210"/>
    <lineage>
        <taxon>Bacteria</taxon>
        <taxon>Pseudomonadati</taxon>
        <taxon>Pseudomonadota</taxon>
        <taxon>Alphaproteobacteria</taxon>
        <taxon>Hyphomicrobiales</taxon>
        <taxon>Chelatococcaceae</taxon>
        <taxon>Chelatococcus</taxon>
    </lineage>
</organism>
<dbReference type="InterPro" id="IPR006311">
    <property type="entry name" value="TAT_signal"/>
</dbReference>
<evidence type="ECO:0000313" key="7">
    <source>
        <dbReference type="EMBL" id="PXW63103.1"/>
    </source>
</evidence>
<comment type="similarity">
    <text evidence="2">Belongs to the bacterial solute-binding protein 5 family.</text>
</comment>
<evidence type="ECO:0000259" key="6">
    <source>
        <dbReference type="Pfam" id="PF00496"/>
    </source>
</evidence>
<evidence type="ECO:0000256" key="5">
    <source>
        <dbReference type="SAM" id="SignalP"/>
    </source>
</evidence>
<dbReference type="SUPFAM" id="SSF53850">
    <property type="entry name" value="Periplasmic binding protein-like II"/>
    <property type="match status" value="1"/>
</dbReference>
<comment type="subcellular location">
    <subcellularLocation>
        <location evidence="1">Periplasm</location>
    </subcellularLocation>
</comment>
<dbReference type="GO" id="GO:0015833">
    <property type="term" value="P:peptide transport"/>
    <property type="evidence" value="ECO:0007669"/>
    <property type="project" value="TreeGrafter"/>
</dbReference>
<dbReference type="AlphaFoldDB" id="A0A2V3UCY6"/>
<dbReference type="GO" id="GO:1904680">
    <property type="term" value="F:peptide transmembrane transporter activity"/>
    <property type="evidence" value="ECO:0007669"/>
    <property type="project" value="TreeGrafter"/>
</dbReference>
<dbReference type="Gene3D" id="3.10.105.10">
    <property type="entry name" value="Dipeptide-binding Protein, Domain 3"/>
    <property type="match status" value="1"/>
</dbReference>
<name>A0A2V3UCY6_9HYPH</name>
<proteinExistence type="inferred from homology"/>
<dbReference type="PANTHER" id="PTHR30290:SF9">
    <property type="entry name" value="OLIGOPEPTIDE-BINDING PROTEIN APPA"/>
    <property type="match status" value="1"/>
</dbReference>
<feature type="signal peptide" evidence="5">
    <location>
        <begin position="1"/>
        <end position="37"/>
    </location>
</feature>
<evidence type="ECO:0000256" key="2">
    <source>
        <dbReference type="ARBA" id="ARBA00005695"/>
    </source>
</evidence>
<evidence type="ECO:0000313" key="8">
    <source>
        <dbReference type="Proteomes" id="UP000248021"/>
    </source>
</evidence>
<dbReference type="PROSITE" id="PS51318">
    <property type="entry name" value="TAT"/>
    <property type="match status" value="1"/>
</dbReference>
<dbReference type="CDD" id="cd00995">
    <property type="entry name" value="PBP2_NikA_DppA_OppA_like"/>
    <property type="match status" value="1"/>
</dbReference>
<gene>
    <name evidence="7" type="ORF">C7450_10218</name>
</gene>
<sequence>MSVGVQPSHPRRRRWRGAAQALAAAIALTIAALPARAATADLYGPKAADAVKGGTLTFGSLVEPPGLDPYHQAADGRIRFTVLMYQGLFYESETGQAVPLLATGYEVSPDGLVYTIKLRDGVKFHTGQPMTAKDVAYSYNYLRDPKNGSPGAGDLTLIQSIDAIDDATVRITLSKPNGALPMTLGNKYGGVVPAGYFDAADAKQAFNTKSVGTGPFKLAEFKPNSHLALVKNDAYWEAGAPYLDRINILFIPNSASMIVALRNKRVDLALLTRPQDIQQVVKAPGLVMERWPSLNQKALDLGSELSPLGDPRVRQAIALSIDKDEIMRAAVGGYGKVIGTMVPAMQDAWGAPLDQLANQKVDIEKAKKLLADAGHSDLKLTLTTINGYDWMDPAAVTMKQQLAKAGIDLNIQRVDLGVWIKNFQSKQMGFTFNDWATQPDPHLLYYRHFHKAPEGADFRNWNNAEASALLDKGLGETDQAKRKAIYVDFQKILAESVPTVMLFSADHVSVRNENVMNYTQHPTGWFFGLARAYIKK</sequence>
<dbReference type="InterPro" id="IPR030678">
    <property type="entry name" value="Peptide/Ni-bd"/>
</dbReference>
<reference evidence="7 8" key="1">
    <citation type="submission" date="2018-05" db="EMBL/GenBank/DDBJ databases">
        <title>Genomic Encyclopedia of Type Strains, Phase IV (KMG-IV): sequencing the most valuable type-strain genomes for metagenomic binning, comparative biology and taxonomic classification.</title>
        <authorList>
            <person name="Goeker M."/>
        </authorList>
    </citation>
    <scope>NUCLEOTIDE SEQUENCE [LARGE SCALE GENOMIC DNA]</scope>
    <source>
        <strain evidence="7 8">DSM 6462</strain>
    </source>
</reference>
<comment type="caution">
    <text evidence="7">The sequence shown here is derived from an EMBL/GenBank/DDBJ whole genome shotgun (WGS) entry which is preliminary data.</text>
</comment>
<dbReference type="Gene3D" id="3.40.190.10">
    <property type="entry name" value="Periplasmic binding protein-like II"/>
    <property type="match status" value="1"/>
</dbReference>
<dbReference type="PANTHER" id="PTHR30290">
    <property type="entry name" value="PERIPLASMIC BINDING COMPONENT OF ABC TRANSPORTER"/>
    <property type="match status" value="1"/>
</dbReference>
<dbReference type="PIRSF" id="PIRSF002741">
    <property type="entry name" value="MppA"/>
    <property type="match status" value="1"/>
</dbReference>
<dbReference type="InterPro" id="IPR023765">
    <property type="entry name" value="SBP_5_CS"/>
</dbReference>
<dbReference type="InterPro" id="IPR000914">
    <property type="entry name" value="SBP_5_dom"/>
</dbReference>
<dbReference type="PROSITE" id="PS01040">
    <property type="entry name" value="SBP_BACTERIAL_5"/>
    <property type="match status" value="1"/>
</dbReference>
<dbReference type="OrthoDB" id="9803988at2"/>
<dbReference type="RefSeq" id="WP_110373280.1">
    <property type="nucleotide sequence ID" value="NZ_JAHBRY010000002.1"/>
</dbReference>
<keyword evidence="3" id="KW-0813">Transport</keyword>